<organism evidence="2 3">
    <name type="scientific">Amphibacillus indicireducens</name>
    <dbReference type="NCBI Taxonomy" id="1076330"/>
    <lineage>
        <taxon>Bacteria</taxon>
        <taxon>Bacillati</taxon>
        <taxon>Bacillota</taxon>
        <taxon>Bacilli</taxon>
        <taxon>Bacillales</taxon>
        <taxon>Bacillaceae</taxon>
        <taxon>Amphibacillus</taxon>
    </lineage>
</organism>
<feature type="domain" description="N-acetyltransferase" evidence="1">
    <location>
        <begin position="5"/>
        <end position="146"/>
    </location>
</feature>
<sequence length="146" mass="17334">MWQLKKFQQLELEELYQILKNRVDIFVVEQECAYPEIDGIDPKCYHLFKKDQAEIVAYARLVPKGILYDQPAIGRIIVNQAYRKHGYGRELIDQAINIIIEDWSEAKIKLQGQTYLREFYQSFGFKEISEPYLEDGIPHVDMIYKK</sequence>
<gene>
    <name evidence="2" type="ORF">GCM10022410_19730</name>
</gene>
<evidence type="ECO:0000259" key="1">
    <source>
        <dbReference type="PROSITE" id="PS51186"/>
    </source>
</evidence>
<dbReference type="SUPFAM" id="SSF55729">
    <property type="entry name" value="Acyl-CoA N-acyltransferases (Nat)"/>
    <property type="match status" value="1"/>
</dbReference>
<dbReference type="Proteomes" id="UP001501734">
    <property type="component" value="Unassembled WGS sequence"/>
</dbReference>
<dbReference type="InterPro" id="IPR016181">
    <property type="entry name" value="Acyl_CoA_acyltransferase"/>
</dbReference>
<protein>
    <submittedName>
        <fullName evidence="2">GNAT family N-acetyltransferase</fullName>
    </submittedName>
</protein>
<dbReference type="PROSITE" id="PS51186">
    <property type="entry name" value="GNAT"/>
    <property type="match status" value="1"/>
</dbReference>
<dbReference type="RefSeq" id="WP_344912717.1">
    <property type="nucleotide sequence ID" value="NZ_BAABDL010000112.1"/>
</dbReference>
<dbReference type="Pfam" id="PF13673">
    <property type="entry name" value="Acetyltransf_10"/>
    <property type="match status" value="1"/>
</dbReference>
<evidence type="ECO:0000313" key="2">
    <source>
        <dbReference type="EMBL" id="GAA4074791.1"/>
    </source>
</evidence>
<proteinExistence type="predicted"/>
<dbReference type="InterPro" id="IPR000182">
    <property type="entry name" value="GNAT_dom"/>
</dbReference>
<accession>A0ABP7VW47</accession>
<name>A0ABP7VW47_9BACI</name>
<comment type="caution">
    <text evidence="2">The sequence shown here is derived from an EMBL/GenBank/DDBJ whole genome shotgun (WGS) entry which is preliminary data.</text>
</comment>
<dbReference type="CDD" id="cd04301">
    <property type="entry name" value="NAT_SF"/>
    <property type="match status" value="1"/>
</dbReference>
<keyword evidence="3" id="KW-1185">Reference proteome</keyword>
<dbReference type="Gene3D" id="3.40.630.30">
    <property type="match status" value="1"/>
</dbReference>
<evidence type="ECO:0000313" key="3">
    <source>
        <dbReference type="Proteomes" id="UP001501734"/>
    </source>
</evidence>
<reference evidence="3" key="1">
    <citation type="journal article" date="2019" name="Int. J. Syst. Evol. Microbiol.">
        <title>The Global Catalogue of Microorganisms (GCM) 10K type strain sequencing project: providing services to taxonomists for standard genome sequencing and annotation.</title>
        <authorList>
            <consortium name="The Broad Institute Genomics Platform"/>
            <consortium name="The Broad Institute Genome Sequencing Center for Infectious Disease"/>
            <person name="Wu L."/>
            <person name="Ma J."/>
        </authorList>
    </citation>
    <scope>NUCLEOTIDE SEQUENCE [LARGE SCALE GENOMIC DNA]</scope>
    <source>
        <strain evidence="3">JCM 17250</strain>
    </source>
</reference>
<dbReference type="EMBL" id="BAABDL010000112">
    <property type="protein sequence ID" value="GAA4074791.1"/>
    <property type="molecule type" value="Genomic_DNA"/>
</dbReference>